<dbReference type="InterPro" id="IPR011330">
    <property type="entry name" value="Glyco_hydro/deAcase_b/a-brl"/>
</dbReference>
<evidence type="ECO:0000256" key="2">
    <source>
        <dbReference type="ARBA" id="ARBA00022669"/>
    </source>
</evidence>
<dbReference type="InterPro" id="IPR036861">
    <property type="entry name" value="Endochitinase-like_sf"/>
</dbReference>
<keyword evidence="6" id="KW-0119">Carbohydrate metabolism</keyword>
<evidence type="ECO:0000256" key="6">
    <source>
        <dbReference type="ARBA" id="ARBA00023277"/>
    </source>
</evidence>
<keyword evidence="7" id="KW-0170">Cobalt</keyword>
<dbReference type="CDD" id="cd00035">
    <property type="entry name" value="ChtBD1"/>
    <property type="match status" value="1"/>
</dbReference>
<evidence type="ECO:0000259" key="10">
    <source>
        <dbReference type="PROSITE" id="PS50941"/>
    </source>
</evidence>
<dbReference type="PANTHER" id="PTHR46471">
    <property type="entry name" value="CHITIN DEACETYLASE"/>
    <property type="match status" value="1"/>
</dbReference>
<dbReference type="InterPro" id="IPR001002">
    <property type="entry name" value="Chitin-bd_1"/>
</dbReference>
<keyword evidence="5 12" id="KW-0378">Hydrolase</keyword>
<dbReference type="InterPro" id="IPR018371">
    <property type="entry name" value="Chitin-binding_1_CS"/>
</dbReference>
<keyword evidence="3" id="KW-0479">Metal-binding</keyword>
<evidence type="ECO:0000256" key="9">
    <source>
        <dbReference type="SAM" id="SignalP"/>
    </source>
</evidence>
<evidence type="ECO:0000313" key="13">
    <source>
        <dbReference type="Proteomes" id="UP000799777"/>
    </source>
</evidence>
<dbReference type="GO" id="GO:0008061">
    <property type="term" value="F:chitin binding"/>
    <property type="evidence" value="ECO:0007669"/>
    <property type="project" value="UniProtKB-UniRule"/>
</dbReference>
<comment type="cofactor">
    <cofactor evidence="1">
        <name>Co(2+)</name>
        <dbReference type="ChEBI" id="CHEBI:48828"/>
    </cofactor>
</comment>
<dbReference type="PROSITE" id="PS50941">
    <property type="entry name" value="CHIT_BIND_I_2"/>
    <property type="match status" value="1"/>
</dbReference>
<feature type="non-terminal residue" evidence="12">
    <location>
        <position position="425"/>
    </location>
</feature>
<evidence type="ECO:0000256" key="1">
    <source>
        <dbReference type="ARBA" id="ARBA00001941"/>
    </source>
</evidence>
<organism evidence="12 13">
    <name type="scientific">Setomelanomma holmii</name>
    <dbReference type="NCBI Taxonomy" id="210430"/>
    <lineage>
        <taxon>Eukaryota</taxon>
        <taxon>Fungi</taxon>
        <taxon>Dikarya</taxon>
        <taxon>Ascomycota</taxon>
        <taxon>Pezizomycotina</taxon>
        <taxon>Dothideomycetes</taxon>
        <taxon>Pleosporomycetidae</taxon>
        <taxon>Pleosporales</taxon>
        <taxon>Pleosporineae</taxon>
        <taxon>Phaeosphaeriaceae</taxon>
        <taxon>Setomelanomma</taxon>
    </lineage>
</organism>
<evidence type="ECO:0000259" key="11">
    <source>
        <dbReference type="PROSITE" id="PS51677"/>
    </source>
</evidence>
<proteinExistence type="predicted"/>
<keyword evidence="2 8" id="KW-0147">Chitin-binding</keyword>
<feature type="domain" description="NodB homology" evidence="11">
    <location>
        <begin position="151"/>
        <end position="345"/>
    </location>
</feature>
<evidence type="ECO:0000256" key="4">
    <source>
        <dbReference type="ARBA" id="ARBA00022729"/>
    </source>
</evidence>
<dbReference type="OrthoDB" id="407355at2759"/>
<accession>A0A9P4LM81</accession>
<feature type="disulfide bond" evidence="8">
    <location>
        <begin position="88"/>
        <end position="102"/>
    </location>
</feature>
<feature type="disulfide bond" evidence="8">
    <location>
        <begin position="74"/>
        <end position="89"/>
    </location>
</feature>
<dbReference type="AlphaFoldDB" id="A0A9P4LM81"/>
<protein>
    <submittedName>
        <fullName evidence="12">Glycoside hydrolase/deacetylase</fullName>
    </submittedName>
</protein>
<feature type="signal peptide" evidence="9">
    <location>
        <begin position="1"/>
        <end position="18"/>
    </location>
</feature>
<evidence type="ECO:0000256" key="3">
    <source>
        <dbReference type="ARBA" id="ARBA00022723"/>
    </source>
</evidence>
<evidence type="ECO:0000256" key="7">
    <source>
        <dbReference type="ARBA" id="ARBA00023285"/>
    </source>
</evidence>
<keyword evidence="4 9" id="KW-0732">Signal</keyword>
<dbReference type="InterPro" id="IPR002509">
    <property type="entry name" value="NODB_dom"/>
</dbReference>
<dbReference type="PROSITE" id="PS51677">
    <property type="entry name" value="NODB"/>
    <property type="match status" value="1"/>
</dbReference>
<dbReference type="CDD" id="cd10951">
    <property type="entry name" value="CE4_ClCDA_like"/>
    <property type="match status" value="1"/>
</dbReference>
<feature type="disulfide bond" evidence="8">
    <location>
        <begin position="83"/>
        <end position="95"/>
    </location>
</feature>
<feature type="domain" description="Chitin-binding type-1" evidence="10">
    <location>
        <begin position="71"/>
        <end position="102"/>
    </location>
</feature>
<dbReference type="Gene3D" id="3.20.20.370">
    <property type="entry name" value="Glycoside hydrolase/deacetylase"/>
    <property type="match status" value="1"/>
</dbReference>
<gene>
    <name evidence="12" type="ORF">EK21DRAFT_37687</name>
</gene>
<feature type="chain" id="PRO_5040452024" evidence="9">
    <location>
        <begin position="19"/>
        <end position="425"/>
    </location>
</feature>
<dbReference type="GO" id="GO:0005975">
    <property type="term" value="P:carbohydrate metabolic process"/>
    <property type="evidence" value="ECO:0007669"/>
    <property type="project" value="InterPro"/>
</dbReference>
<evidence type="ECO:0000313" key="12">
    <source>
        <dbReference type="EMBL" id="KAF2029970.1"/>
    </source>
</evidence>
<dbReference type="Proteomes" id="UP000799777">
    <property type="component" value="Unassembled WGS sequence"/>
</dbReference>
<dbReference type="SUPFAM" id="SSF57016">
    <property type="entry name" value="Plant lectins/antimicrobial peptides"/>
    <property type="match status" value="1"/>
</dbReference>
<dbReference type="Gene3D" id="3.30.60.10">
    <property type="entry name" value="Endochitinase-like"/>
    <property type="match status" value="1"/>
</dbReference>
<dbReference type="SUPFAM" id="SSF88713">
    <property type="entry name" value="Glycoside hydrolase/deacetylase"/>
    <property type="match status" value="1"/>
</dbReference>
<comment type="caution">
    <text evidence="8">Lacks conserved residue(s) required for the propagation of feature annotation.</text>
</comment>
<comment type="caution">
    <text evidence="12">The sequence shown here is derived from an EMBL/GenBank/DDBJ whole genome shotgun (WGS) entry which is preliminary data.</text>
</comment>
<evidence type="ECO:0000256" key="8">
    <source>
        <dbReference type="PROSITE-ProRule" id="PRU00261"/>
    </source>
</evidence>
<dbReference type="GO" id="GO:0046872">
    <property type="term" value="F:metal ion binding"/>
    <property type="evidence" value="ECO:0007669"/>
    <property type="project" value="UniProtKB-KW"/>
</dbReference>
<dbReference type="PANTHER" id="PTHR46471:SF8">
    <property type="entry name" value="CHITIN DEACETYLASE"/>
    <property type="match status" value="1"/>
</dbReference>
<keyword evidence="13" id="KW-1185">Reference proteome</keyword>
<dbReference type="Pfam" id="PF01522">
    <property type="entry name" value="Polysacc_deac_1"/>
    <property type="match status" value="1"/>
</dbReference>
<reference evidence="12" key="1">
    <citation type="journal article" date="2020" name="Stud. Mycol.">
        <title>101 Dothideomycetes genomes: a test case for predicting lifestyles and emergence of pathogens.</title>
        <authorList>
            <person name="Haridas S."/>
            <person name="Albert R."/>
            <person name="Binder M."/>
            <person name="Bloem J."/>
            <person name="Labutti K."/>
            <person name="Salamov A."/>
            <person name="Andreopoulos B."/>
            <person name="Baker S."/>
            <person name="Barry K."/>
            <person name="Bills G."/>
            <person name="Bluhm B."/>
            <person name="Cannon C."/>
            <person name="Castanera R."/>
            <person name="Culley D."/>
            <person name="Daum C."/>
            <person name="Ezra D."/>
            <person name="Gonzalez J."/>
            <person name="Henrissat B."/>
            <person name="Kuo A."/>
            <person name="Liang C."/>
            <person name="Lipzen A."/>
            <person name="Lutzoni F."/>
            <person name="Magnuson J."/>
            <person name="Mondo S."/>
            <person name="Nolan M."/>
            <person name="Ohm R."/>
            <person name="Pangilinan J."/>
            <person name="Park H.-J."/>
            <person name="Ramirez L."/>
            <person name="Alfaro M."/>
            <person name="Sun H."/>
            <person name="Tritt A."/>
            <person name="Yoshinaga Y."/>
            <person name="Zwiers L.-H."/>
            <person name="Turgeon B."/>
            <person name="Goodwin S."/>
            <person name="Spatafora J."/>
            <person name="Crous P."/>
            <person name="Grigoriev I."/>
        </authorList>
    </citation>
    <scope>NUCLEOTIDE SEQUENCE</scope>
    <source>
        <strain evidence="12">CBS 110217</strain>
    </source>
</reference>
<keyword evidence="8" id="KW-1015">Disulfide bond</keyword>
<dbReference type="EMBL" id="ML978195">
    <property type="protein sequence ID" value="KAF2029970.1"/>
    <property type="molecule type" value="Genomic_DNA"/>
</dbReference>
<sequence>MRFAELLAGSLIVPLAVAHGGIPGAPKIFGLGNNKDLAGLKRRNIYGARAARVAHSSHGSQLEARQGGDANGRCGPSYGCATCAEGYCCSTGGWCGQGSAYCQAPDSLFEYGPAADANVVPSGGTTKDVTRDKVGSVLYGSSGIYACTKAGQIAITYDDGPYSYTDHLLDLFASYNFKATFFITGINLSKGSIDTNWTTVIQRMITDGHQIASHTWSHQDLSAITQAQRYEQMIKLEMALTNIIGKFPTYMRPPYSSCSSASGCETDMADLGYHVSYFNLDTDDYNNVTPEKAQIPKDNFNAALSAKNSSTDEFLAIAHDIHYQTVYNLTGYMLDLMVTKGYTGVTMGECMGDAEANWYRTPTARVATTSSFTQPACASTKSSSSSITGSRTSNAAVSTLTTVSTPTTVSTDSSCGASSGYTCLG</sequence>
<dbReference type="GO" id="GO:0016810">
    <property type="term" value="F:hydrolase activity, acting on carbon-nitrogen (but not peptide) bonds"/>
    <property type="evidence" value="ECO:0007669"/>
    <property type="project" value="InterPro"/>
</dbReference>
<evidence type="ECO:0000256" key="5">
    <source>
        <dbReference type="ARBA" id="ARBA00022801"/>
    </source>
</evidence>
<dbReference type="PROSITE" id="PS00026">
    <property type="entry name" value="CHIT_BIND_I_1"/>
    <property type="match status" value="1"/>
</dbReference>
<name>A0A9P4LM81_9PLEO</name>